<evidence type="ECO:0000313" key="3">
    <source>
        <dbReference type="EMBL" id="PSX11669.1"/>
    </source>
</evidence>
<keyword evidence="1" id="KW-0472">Membrane</keyword>
<dbReference type="CDD" id="cd01948">
    <property type="entry name" value="EAL"/>
    <property type="match status" value="1"/>
</dbReference>
<dbReference type="RefSeq" id="WP_107187855.1">
    <property type="nucleotide sequence ID" value="NZ_PYOU01000003.1"/>
</dbReference>
<dbReference type="Proteomes" id="UP000240989">
    <property type="component" value="Unassembled WGS sequence"/>
</dbReference>
<evidence type="ECO:0000313" key="4">
    <source>
        <dbReference type="Proteomes" id="UP000240989"/>
    </source>
</evidence>
<accession>A0ABX5H714</accession>
<name>A0ABX5H714_PHOAN</name>
<feature type="domain" description="EAL" evidence="2">
    <location>
        <begin position="270"/>
        <end position="526"/>
    </location>
</feature>
<dbReference type="Pfam" id="PF00563">
    <property type="entry name" value="EAL"/>
    <property type="match status" value="1"/>
</dbReference>
<dbReference type="PANTHER" id="PTHR33121:SF56">
    <property type="entry name" value="SIGNALLING PROTEIN WITH EAL AND C2 DOMAINS"/>
    <property type="match status" value="1"/>
</dbReference>
<dbReference type="InterPro" id="IPR048614">
    <property type="entry name" value="CSS_CxxC"/>
</dbReference>
<evidence type="ECO:0000259" key="2">
    <source>
        <dbReference type="PROSITE" id="PS50883"/>
    </source>
</evidence>
<dbReference type="InterPro" id="IPR035919">
    <property type="entry name" value="EAL_sf"/>
</dbReference>
<protein>
    <submittedName>
        <fullName evidence="3">EAL domain-containing protein</fullName>
    </submittedName>
</protein>
<keyword evidence="1" id="KW-0812">Transmembrane</keyword>
<dbReference type="Pfam" id="PF20982">
    <property type="entry name" value="CSS_CxxC"/>
    <property type="match status" value="1"/>
</dbReference>
<proteinExistence type="predicted"/>
<evidence type="ECO:0000256" key="1">
    <source>
        <dbReference type="SAM" id="Phobius"/>
    </source>
</evidence>
<gene>
    <name evidence="3" type="ORF">C0W27_04670</name>
</gene>
<keyword evidence="1" id="KW-1133">Transmembrane helix</keyword>
<keyword evidence="4" id="KW-1185">Reference proteome</keyword>
<dbReference type="PROSITE" id="PS50883">
    <property type="entry name" value="EAL"/>
    <property type="match status" value="1"/>
</dbReference>
<sequence length="528" mass="60529">MTVKLKRLYFTFFNFAVGFFSLAILIVLATFSSQKISTQLFQIHLKYLETQRYHAYINEIKTTSILLDNLQYHLSYTCDEQDITELEKISYYSPQIASIQLTTNSGKKCSDHRDISSLYLSPLKRISLDPQITLIANRKNNQSIIQYNKKLIGGSVIVDIVQQPTNALLENLPQNSWLQMIESNQTTLFTGDPKSAISKIFSNKNISSDIQNIIEPILTMSLNNKAWLKYYSTPTVINTYRAQIQPYLLLLLVLFTCALIFLCYRRYHSASIIKFLVENAIKQNHLIPYYQAIVDANKQQICGYEVLIRWETKKGKVILPDEFIPQCEANGVITPLTFQLINTVAKDIRKLEMLHHGKPLPYYFSINLSASVLQDPELVKITRNALLHYKVKAHNLAFELTERAPIKNIELASHVCQKLNDMGIQIKLDDVGNGYCDFLALQKLQATTIKIDKRFIDELDYNNKNTIVRSLVAFADKAEVEVVAEGVETIEQAECLLTMGVHYHQGFLYSKPQPFTKILKKYQSKDVI</sequence>
<reference evidence="3 4" key="1">
    <citation type="submission" date="2018-01" db="EMBL/GenBank/DDBJ databases">
        <title>Whole genome sequencing of Histamine producing bacteria.</title>
        <authorList>
            <person name="Butler K."/>
        </authorList>
    </citation>
    <scope>NUCLEOTIDE SEQUENCE [LARGE SCALE GENOMIC DNA]</scope>
    <source>
        <strain evidence="3 4">A6-1</strain>
    </source>
</reference>
<dbReference type="InterPro" id="IPR001633">
    <property type="entry name" value="EAL_dom"/>
</dbReference>
<feature type="transmembrane region" description="Helical" evidence="1">
    <location>
        <begin position="12"/>
        <end position="31"/>
    </location>
</feature>
<dbReference type="SUPFAM" id="SSF141868">
    <property type="entry name" value="EAL domain-like"/>
    <property type="match status" value="1"/>
</dbReference>
<feature type="transmembrane region" description="Helical" evidence="1">
    <location>
        <begin position="244"/>
        <end position="264"/>
    </location>
</feature>
<dbReference type="InterPro" id="IPR050706">
    <property type="entry name" value="Cyclic-di-GMP_PDE-like"/>
</dbReference>
<dbReference type="EMBL" id="PYOU01000003">
    <property type="protein sequence ID" value="PSX11669.1"/>
    <property type="molecule type" value="Genomic_DNA"/>
</dbReference>
<organism evidence="3 4">
    <name type="scientific">Photobacterium angustum</name>
    <dbReference type="NCBI Taxonomy" id="661"/>
    <lineage>
        <taxon>Bacteria</taxon>
        <taxon>Pseudomonadati</taxon>
        <taxon>Pseudomonadota</taxon>
        <taxon>Gammaproteobacteria</taxon>
        <taxon>Vibrionales</taxon>
        <taxon>Vibrionaceae</taxon>
        <taxon>Photobacterium</taxon>
    </lineage>
</organism>
<dbReference type="Gene3D" id="3.20.20.450">
    <property type="entry name" value="EAL domain"/>
    <property type="match status" value="1"/>
</dbReference>
<comment type="caution">
    <text evidence="3">The sequence shown here is derived from an EMBL/GenBank/DDBJ whole genome shotgun (WGS) entry which is preliminary data.</text>
</comment>
<dbReference type="PANTHER" id="PTHR33121">
    <property type="entry name" value="CYCLIC DI-GMP PHOSPHODIESTERASE PDEF"/>
    <property type="match status" value="1"/>
</dbReference>
<dbReference type="SMART" id="SM00052">
    <property type="entry name" value="EAL"/>
    <property type="match status" value="1"/>
</dbReference>